<keyword evidence="12" id="KW-1185">Reference proteome</keyword>
<dbReference type="PANTHER" id="PTHR42715:SF3">
    <property type="entry name" value="BETA-GLUCOSIDASE B-RELATED"/>
    <property type="match status" value="1"/>
</dbReference>
<keyword evidence="7" id="KW-0119">Carbohydrate metabolism</keyword>
<evidence type="ECO:0000313" key="12">
    <source>
        <dbReference type="Proteomes" id="UP000722485"/>
    </source>
</evidence>
<dbReference type="Gene3D" id="3.20.20.300">
    <property type="entry name" value="Glycoside hydrolase, family 3, N-terminal domain"/>
    <property type="match status" value="2"/>
</dbReference>
<evidence type="ECO:0000256" key="6">
    <source>
        <dbReference type="ARBA" id="ARBA00023180"/>
    </source>
</evidence>
<evidence type="ECO:0000313" key="11">
    <source>
        <dbReference type="EMBL" id="KAF7552833.1"/>
    </source>
</evidence>
<feature type="domain" description="PA14" evidence="10">
    <location>
        <begin position="195"/>
        <end position="355"/>
    </location>
</feature>
<keyword evidence="6" id="KW-0325">Glycoprotein</keyword>
<dbReference type="InterPro" id="IPR013783">
    <property type="entry name" value="Ig-like_fold"/>
</dbReference>
<reference evidence="11" key="1">
    <citation type="submission" date="2020-03" db="EMBL/GenBank/DDBJ databases">
        <title>Draft Genome Sequence of Cylindrodendrum hubeiense.</title>
        <authorList>
            <person name="Buettner E."/>
            <person name="Kellner H."/>
        </authorList>
    </citation>
    <scope>NUCLEOTIDE SEQUENCE</scope>
    <source>
        <strain evidence="11">IHI 201604</strain>
    </source>
</reference>
<evidence type="ECO:0000259" key="10">
    <source>
        <dbReference type="PROSITE" id="PS51820"/>
    </source>
</evidence>
<evidence type="ECO:0000256" key="5">
    <source>
        <dbReference type="ARBA" id="ARBA00022801"/>
    </source>
</evidence>
<dbReference type="GO" id="GO:0008422">
    <property type="term" value="F:beta-glucosidase activity"/>
    <property type="evidence" value="ECO:0007669"/>
    <property type="project" value="UniProtKB-EC"/>
</dbReference>
<dbReference type="InterPro" id="IPR037524">
    <property type="entry name" value="PA14/GLEYA"/>
</dbReference>
<accession>A0A9P5HEN6</accession>
<dbReference type="SMART" id="SM01217">
    <property type="entry name" value="Fn3_like"/>
    <property type="match status" value="1"/>
</dbReference>
<dbReference type="SUPFAM" id="SSF51445">
    <property type="entry name" value="(Trans)glycosidases"/>
    <property type="match status" value="2"/>
</dbReference>
<dbReference type="InterPro" id="IPR036881">
    <property type="entry name" value="Glyco_hydro_3_C_sf"/>
</dbReference>
<dbReference type="InterPro" id="IPR026891">
    <property type="entry name" value="Fn3-like"/>
</dbReference>
<evidence type="ECO:0000256" key="7">
    <source>
        <dbReference type="ARBA" id="ARBA00023277"/>
    </source>
</evidence>
<dbReference type="EMBL" id="JAANBB010000054">
    <property type="protein sequence ID" value="KAF7552833.1"/>
    <property type="molecule type" value="Genomic_DNA"/>
</dbReference>
<comment type="catalytic activity">
    <reaction evidence="1">
        <text>Hydrolysis of terminal, non-reducing beta-D-glucosyl residues with release of beta-D-glucose.</text>
        <dbReference type="EC" id="3.2.1.21"/>
    </reaction>
</comment>
<keyword evidence="8" id="KW-0326">Glycosidase</keyword>
<comment type="caution">
    <text evidence="11">The sequence shown here is derived from an EMBL/GenBank/DDBJ whole genome shotgun (WGS) entry which is preliminary data.</text>
</comment>
<gene>
    <name evidence="11" type="ORF">G7Z17_g4032</name>
</gene>
<dbReference type="GO" id="GO:0009251">
    <property type="term" value="P:glucan catabolic process"/>
    <property type="evidence" value="ECO:0007669"/>
    <property type="project" value="TreeGrafter"/>
</dbReference>
<proteinExistence type="inferred from homology"/>
<evidence type="ECO:0000256" key="2">
    <source>
        <dbReference type="ARBA" id="ARBA00004987"/>
    </source>
</evidence>
<organism evidence="11 12">
    <name type="scientific">Cylindrodendrum hubeiense</name>
    <dbReference type="NCBI Taxonomy" id="595255"/>
    <lineage>
        <taxon>Eukaryota</taxon>
        <taxon>Fungi</taxon>
        <taxon>Dikarya</taxon>
        <taxon>Ascomycota</taxon>
        <taxon>Pezizomycotina</taxon>
        <taxon>Sordariomycetes</taxon>
        <taxon>Hypocreomycetidae</taxon>
        <taxon>Hypocreales</taxon>
        <taxon>Nectriaceae</taxon>
        <taxon>Cylindrodendrum</taxon>
    </lineage>
</organism>
<keyword evidence="5" id="KW-0378">Hydrolase</keyword>
<name>A0A9P5HEN6_9HYPO</name>
<dbReference type="EC" id="3.2.1.21" evidence="4"/>
<dbReference type="Proteomes" id="UP000722485">
    <property type="component" value="Unassembled WGS sequence"/>
</dbReference>
<dbReference type="Gene3D" id="2.60.40.10">
    <property type="entry name" value="Immunoglobulins"/>
    <property type="match status" value="1"/>
</dbReference>
<dbReference type="OrthoDB" id="47059at2759"/>
<sequence length="640" mass="70381">MNIIRSPLGGRNYETYSEDPFVIGTLAAAFVNGLDLEMPGPTRWRGQKLLHEIENGSVAVETVDRSVERILTLARKTGRFDDPSEKTEESVLDPGRLQFITDLAAEGAVLLKNDNAVLPLSPGTKLAVIGHHATNPSIGGGGSAKVLAQHIVSPLEGLEKSGMECRYSAGVPVFATVPHAEQHIISPIDLDQGETKVLPVLLQWFNGAEIGQNKVHEQRIATPEYMIKEAWPEFISQDYCTRMSFAITPGTSGDHLFSVITTGDARVFVEGVEVYHRPQEPVLQPESFYFYKAKIEHRFRLAMVKDQTVKVEIHSWAADEKVLAQVAGTVFQGSSLRFMEYKDVPGAIEAAAETAAAADVALVFVGNTNEIESEGYDRETMDLTEAQYSLILAVAARNPKTVVVNFSGSPVSVGPFIDRVPALLQAWFAGQECGHAVAKVLTGVTNPSGRLPMSWPKRNEDNPAYANFPCDEHDVLRYEEGLSVGYRFYDKPDTPDPQFHFGFGLSYTSFVISELKIVSAEFGQSNSTKVALSCRVGNTGSKVGKTVVQIYVSHNGEITEPHLPRPVKELKAYEKIELNAGEQKWVDLELDKYAFSFFDVGNGKWKLQEGSYTVHANLSSAETLRSVKVIVPESHYWSGV</sequence>
<dbReference type="InterPro" id="IPR036962">
    <property type="entry name" value="Glyco_hydro_3_N_sf"/>
</dbReference>
<dbReference type="InterPro" id="IPR017853">
    <property type="entry name" value="GH"/>
</dbReference>
<dbReference type="Gene3D" id="3.40.50.1700">
    <property type="entry name" value="Glycoside hydrolase family 3 C-terminal domain"/>
    <property type="match status" value="2"/>
</dbReference>
<dbReference type="Pfam" id="PF14310">
    <property type="entry name" value="Fn3-like"/>
    <property type="match status" value="1"/>
</dbReference>
<dbReference type="InterPro" id="IPR050288">
    <property type="entry name" value="Cellulose_deg_GH3"/>
</dbReference>
<comment type="similarity">
    <text evidence="3">Belongs to the glycosyl hydrolase 3 family.</text>
</comment>
<evidence type="ECO:0000256" key="3">
    <source>
        <dbReference type="ARBA" id="ARBA00005336"/>
    </source>
</evidence>
<comment type="pathway">
    <text evidence="2">Glycan metabolism; cellulose degradation.</text>
</comment>
<dbReference type="SUPFAM" id="SSF52279">
    <property type="entry name" value="Beta-D-glucan exohydrolase, C-terminal domain"/>
    <property type="match status" value="1"/>
</dbReference>
<evidence type="ECO:0000256" key="8">
    <source>
        <dbReference type="ARBA" id="ARBA00023295"/>
    </source>
</evidence>
<dbReference type="PANTHER" id="PTHR42715">
    <property type="entry name" value="BETA-GLUCOSIDASE"/>
    <property type="match status" value="1"/>
</dbReference>
<dbReference type="PROSITE" id="PS51820">
    <property type="entry name" value="PA14"/>
    <property type="match status" value="1"/>
</dbReference>
<dbReference type="Pfam" id="PF01915">
    <property type="entry name" value="Glyco_hydro_3_C"/>
    <property type="match status" value="1"/>
</dbReference>
<keyword evidence="9" id="KW-0624">Polysaccharide degradation</keyword>
<protein>
    <recommendedName>
        <fullName evidence="4">beta-glucosidase</fullName>
        <ecNumber evidence="4">3.2.1.21</ecNumber>
    </recommendedName>
</protein>
<evidence type="ECO:0000256" key="4">
    <source>
        <dbReference type="ARBA" id="ARBA00012744"/>
    </source>
</evidence>
<evidence type="ECO:0000256" key="9">
    <source>
        <dbReference type="ARBA" id="ARBA00023326"/>
    </source>
</evidence>
<evidence type="ECO:0000256" key="1">
    <source>
        <dbReference type="ARBA" id="ARBA00000448"/>
    </source>
</evidence>
<dbReference type="InterPro" id="IPR002772">
    <property type="entry name" value="Glyco_hydro_3_C"/>
</dbReference>
<dbReference type="AlphaFoldDB" id="A0A9P5HEN6"/>